<keyword evidence="6 9" id="KW-0249">Electron transport</keyword>
<keyword evidence="4 9" id="KW-0679">Respiratory chain</keyword>
<dbReference type="PIRSF" id="PIRSF000022">
    <property type="entry name" value="Bc1_14K"/>
    <property type="match status" value="1"/>
</dbReference>
<dbReference type="Gene3D" id="1.10.1090.10">
    <property type="entry name" value="Cytochrome b-c1 complex subunit 7"/>
    <property type="match status" value="1"/>
</dbReference>
<dbReference type="PANTHER" id="PTHR12022">
    <property type="entry name" value="UBIQUINOL-CYTOCHROME C REDUCTASE COMPLEX 14 KD PROTEIN"/>
    <property type="match status" value="1"/>
</dbReference>
<reference evidence="10" key="2">
    <citation type="submission" date="2020-11" db="EMBL/GenBank/DDBJ databases">
        <authorList>
            <person name="Cecchin M."/>
            <person name="Marcolungo L."/>
            <person name="Rossato M."/>
            <person name="Girolomoni L."/>
            <person name="Cosentino E."/>
            <person name="Cuine S."/>
            <person name="Li-Beisson Y."/>
            <person name="Delledonne M."/>
            <person name="Ballottari M."/>
        </authorList>
    </citation>
    <scope>NUCLEOTIDE SEQUENCE</scope>
    <source>
        <strain evidence="10">211/11P</strain>
        <tissue evidence="10">Whole cell</tissue>
    </source>
</reference>
<keyword evidence="8 9" id="KW-0472">Membrane</keyword>
<dbReference type="EMBL" id="SIDB01000004">
    <property type="protein sequence ID" value="KAI3433691.1"/>
    <property type="molecule type" value="Genomic_DNA"/>
</dbReference>
<evidence type="ECO:0000256" key="8">
    <source>
        <dbReference type="ARBA" id="ARBA00023136"/>
    </source>
</evidence>
<evidence type="ECO:0000313" key="10">
    <source>
        <dbReference type="EMBL" id="KAI3433691.1"/>
    </source>
</evidence>
<evidence type="ECO:0000256" key="2">
    <source>
        <dbReference type="ARBA" id="ARBA00008554"/>
    </source>
</evidence>
<dbReference type="InterPro" id="IPR036544">
    <property type="entry name" value="QCR7_sf"/>
</dbReference>
<gene>
    <name evidence="10" type="ORF">D9Q98_003500</name>
</gene>
<comment type="similarity">
    <text evidence="2 9">Belongs to the UQCRB/QCR7 family.</text>
</comment>
<comment type="subcellular location">
    <subcellularLocation>
        <location evidence="1">Mitochondrion inner membrane</location>
        <topology evidence="1">Peripheral membrane protein</topology>
        <orientation evidence="1">Matrix side</orientation>
    </subcellularLocation>
</comment>
<organism evidence="10 11">
    <name type="scientific">Chlorella vulgaris</name>
    <name type="common">Green alga</name>
    <dbReference type="NCBI Taxonomy" id="3077"/>
    <lineage>
        <taxon>Eukaryota</taxon>
        <taxon>Viridiplantae</taxon>
        <taxon>Chlorophyta</taxon>
        <taxon>core chlorophytes</taxon>
        <taxon>Trebouxiophyceae</taxon>
        <taxon>Chlorellales</taxon>
        <taxon>Chlorellaceae</taxon>
        <taxon>Chlorella clade</taxon>
        <taxon>Chlorella</taxon>
    </lineage>
</organism>
<dbReference type="PANTHER" id="PTHR12022:SF0">
    <property type="entry name" value="CYTOCHROME B-C1 COMPLEX SUBUNIT 7"/>
    <property type="match status" value="1"/>
</dbReference>
<name>A0A9D4TT02_CHLVU</name>
<keyword evidence="7 9" id="KW-0496">Mitochondrion</keyword>
<proteinExistence type="inferred from homology"/>
<dbReference type="Pfam" id="PF02271">
    <property type="entry name" value="UCR_14kD"/>
    <property type="match status" value="1"/>
</dbReference>
<evidence type="ECO:0000256" key="4">
    <source>
        <dbReference type="ARBA" id="ARBA00022660"/>
    </source>
</evidence>
<evidence type="ECO:0000256" key="3">
    <source>
        <dbReference type="ARBA" id="ARBA00022448"/>
    </source>
</evidence>
<comment type="caution">
    <text evidence="10">The sequence shown here is derived from an EMBL/GenBank/DDBJ whole genome shotgun (WGS) entry which is preliminary data.</text>
</comment>
<dbReference type="GO" id="GO:0005743">
    <property type="term" value="C:mitochondrial inner membrane"/>
    <property type="evidence" value="ECO:0007669"/>
    <property type="project" value="UniProtKB-SubCell"/>
</dbReference>
<evidence type="ECO:0000256" key="7">
    <source>
        <dbReference type="ARBA" id="ARBA00023128"/>
    </source>
</evidence>
<accession>A0A9D4TT02</accession>
<sequence length="125" mass="14544">MAAKGGALAKLFDPLVRFLAPRYQAVVSQELRKYGMRYEDLYDPQLDLDVEEALKRMPQDVVDARNQRLKRAQDISMKHTELPKDMQQLQTPLNFYLRDTLELVKLENDERLALGTGKAFERHLP</sequence>
<evidence type="ECO:0000256" key="9">
    <source>
        <dbReference type="PIRNR" id="PIRNR000022"/>
    </source>
</evidence>
<dbReference type="Proteomes" id="UP001055712">
    <property type="component" value="Unassembled WGS sequence"/>
</dbReference>
<dbReference type="FunFam" id="1.10.1090.10:FF:000002">
    <property type="entry name" value="Cytochrome b-c1 complex subunit 7"/>
    <property type="match status" value="1"/>
</dbReference>
<evidence type="ECO:0000256" key="5">
    <source>
        <dbReference type="ARBA" id="ARBA00022792"/>
    </source>
</evidence>
<keyword evidence="11" id="KW-1185">Reference proteome</keyword>
<dbReference type="InterPro" id="IPR003197">
    <property type="entry name" value="QCR7"/>
</dbReference>
<dbReference type="GO" id="GO:0006122">
    <property type="term" value="P:mitochondrial electron transport, ubiquinol to cytochrome c"/>
    <property type="evidence" value="ECO:0007669"/>
    <property type="project" value="InterPro"/>
</dbReference>
<reference evidence="10" key="1">
    <citation type="journal article" date="2019" name="Plant J.">
        <title>Chlorella vulgaris genome assembly and annotation reveals the molecular basis for metabolic acclimation to high light conditions.</title>
        <authorList>
            <person name="Cecchin M."/>
            <person name="Marcolungo L."/>
            <person name="Rossato M."/>
            <person name="Girolomoni L."/>
            <person name="Cosentino E."/>
            <person name="Cuine S."/>
            <person name="Li-Beisson Y."/>
            <person name="Delledonne M."/>
            <person name="Ballottari M."/>
        </authorList>
    </citation>
    <scope>NUCLEOTIDE SEQUENCE</scope>
    <source>
        <strain evidence="10">211/11P</strain>
    </source>
</reference>
<protein>
    <recommendedName>
        <fullName evidence="9">Cytochrome b-c1 complex subunit 7</fullName>
    </recommendedName>
</protein>
<keyword evidence="5 9" id="KW-0999">Mitochondrion inner membrane</keyword>
<dbReference type="GO" id="GO:0045275">
    <property type="term" value="C:respiratory chain complex III"/>
    <property type="evidence" value="ECO:0007669"/>
    <property type="project" value="InterPro"/>
</dbReference>
<evidence type="ECO:0000256" key="1">
    <source>
        <dbReference type="ARBA" id="ARBA00004443"/>
    </source>
</evidence>
<dbReference type="SUPFAM" id="SSF81524">
    <property type="entry name" value="14 kDa protein of cytochrome bc1 complex (Ubiquinol-cytochrome c reductase)"/>
    <property type="match status" value="1"/>
</dbReference>
<keyword evidence="3 9" id="KW-0813">Transport</keyword>
<evidence type="ECO:0000256" key="6">
    <source>
        <dbReference type="ARBA" id="ARBA00022982"/>
    </source>
</evidence>
<dbReference type="OrthoDB" id="425749at2759"/>
<dbReference type="AlphaFoldDB" id="A0A9D4TT02"/>
<evidence type="ECO:0000313" key="11">
    <source>
        <dbReference type="Proteomes" id="UP001055712"/>
    </source>
</evidence>
<comment type="function">
    <text evidence="9">Component of the ubiquinol-cytochrome c oxidoreductase, a multisubunit transmembrane complex that is part of the mitochondrial electron transport chain which drives oxidative phosphorylation.</text>
</comment>